<feature type="transmembrane region" description="Helical" evidence="6">
    <location>
        <begin position="308"/>
        <end position="327"/>
    </location>
</feature>
<dbReference type="Gene3D" id="1.20.1070.10">
    <property type="entry name" value="Rhodopsin 7-helix transmembrane proteins"/>
    <property type="match status" value="1"/>
</dbReference>
<feature type="compositionally biased region" description="Polar residues" evidence="5">
    <location>
        <begin position="772"/>
        <end position="786"/>
    </location>
</feature>
<gene>
    <name evidence="9" type="primary">SMO</name>
    <name evidence="9" type="ORF">g.17511</name>
</gene>
<dbReference type="GO" id="GO:0005886">
    <property type="term" value="C:plasma membrane"/>
    <property type="evidence" value="ECO:0007669"/>
    <property type="project" value="TreeGrafter"/>
</dbReference>
<feature type="transmembrane region" description="Helical" evidence="6">
    <location>
        <begin position="268"/>
        <end position="287"/>
    </location>
</feature>
<keyword evidence="2" id="KW-1015">Disulfide bond</keyword>
<feature type="signal peptide" evidence="7">
    <location>
        <begin position="1"/>
        <end position="23"/>
    </location>
</feature>
<dbReference type="SMART" id="SM01330">
    <property type="entry name" value="Frizzled"/>
    <property type="match status" value="1"/>
</dbReference>
<keyword evidence="7" id="KW-0732">Signal</keyword>
<accession>A0A6G1S968</accession>
<feature type="domain" description="FZ" evidence="8">
    <location>
        <begin position="79"/>
        <end position="212"/>
    </location>
</feature>
<evidence type="ECO:0000256" key="6">
    <source>
        <dbReference type="SAM" id="Phobius"/>
    </source>
</evidence>
<dbReference type="GO" id="GO:0060070">
    <property type="term" value="P:canonical Wnt signaling pathway"/>
    <property type="evidence" value="ECO:0007669"/>
    <property type="project" value="TreeGrafter"/>
</dbReference>
<dbReference type="InterPro" id="IPR020067">
    <property type="entry name" value="Frizzled_dom"/>
</dbReference>
<dbReference type="PROSITE" id="PS50038">
    <property type="entry name" value="FZ"/>
    <property type="match status" value="1"/>
</dbReference>
<feature type="region of interest" description="Disordered" evidence="5">
    <location>
        <begin position="723"/>
        <end position="750"/>
    </location>
</feature>
<dbReference type="GO" id="GO:0042813">
    <property type="term" value="F:Wnt receptor activity"/>
    <property type="evidence" value="ECO:0007669"/>
    <property type="project" value="TreeGrafter"/>
</dbReference>
<keyword evidence="6" id="KW-1133">Transmembrane helix</keyword>
<dbReference type="PANTHER" id="PTHR11309:SF126">
    <property type="entry name" value="FRIZZLED-2"/>
    <property type="match status" value="1"/>
</dbReference>
<dbReference type="GO" id="GO:0035567">
    <property type="term" value="P:non-canonical Wnt signaling pathway"/>
    <property type="evidence" value="ECO:0007669"/>
    <property type="project" value="TreeGrafter"/>
</dbReference>
<feature type="transmembrane region" description="Helical" evidence="6">
    <location>
        <begin position="555"/>
        <end position="575"/>
    </location>
</feature>
<feature type="transmembrane region" description="Helical" evidence="6">
    <location>
        <begin position="347"/>
        <end position="368"/>
    </location>
</feature>
<dbReference type="Gene3D" id="1.10.2000.10">
    <property type="entry name" value="Frizzled cysteine-rich domain"/>
    <property type="match status" value="1"/>
</dbReference>
<dbReference type="SUPFAM" id="SSF63501">
    <property type="entry name" value="Frizzled cysteine-rich domain"/>
    <property type="match status" value="1"/>
</dbReference>
<dbReference type="GO" id="GO:0017147">
    <property type="term" value="F:Wnt-protein binding"/>
    <property type="evidence" value="ECO:0007669"/>
    <property type="project" value="TreeGrafter"/>
</dbReference>
<keyword evidence="6" id="KW-0812">Transmembrane</keyword>
<feature type="transmembrane region" description="Helical" evidence="6">
    <location>
        <begin position="399"/>
        <end position="418"/>
    </location>
</feature>
<keyword evidence="3" id="KW-0675">Receptor</keyword>
<dbReference type="Pfam" id="PF01392">
    <property type="entry name" value="Fz"/>
    <property type="match status" value="1"/>
</dbReference>
<dbReference type="PANTHER" id="PTHR11309">
    <property type="entry name" value="FRIZZLED"/>
    <property type="match status" value="1"/>
</dbReference>
<sequence length="800" mass="89255">MNLPKQLQLILLALGAIIFLSHHDRQGVACVRTSKENSRVKVKCLKNITTPSLTSSLAATTSLAAAAAIATDPQAQILNANPKCVTLSHPYCLDIKLPYNSVALLDPVPDLSLKTFEDVQNFLDKWRSAQKLPTCWPMLQVALCSLLMPKCEEDPLTGRAIQFHQASVDICRDLTNSNKTNCKFIQKQLLEEWPSLFTCNDTNLYAKNCTNELRDLRYSIGANSKQVCQYPLVPTNDNQQWFKDIEGCSLHCKFPISSPHDQASISLVIKYMCLLGLISTVLALLLFKTNKVNSKSFRLAKVVKHCTICQLFVYIGWSLQTLIGHEVGCKPDGSHLFGQPLVANPCIISFLLTYLPSLSSLFWCAYFGKLCHEKLTGKSKMTNDDKSPSSSELDRSLSMFIYGIPLTLCVSVAFYGHIDGHGLYGICTVGQQSLVIKTIFVFVPSIIGMIYGNSYFVRIIFTSAPAVMSTSKRSCLRRILIRISAQALLTMLQTSLPIVNYFYEARNHEEWLQSIEHYVACQLNLSNIDTSISPHDFTRQQQECSISSKPFITLYYLEILSNLALGIVIASWAFHDSNFRGLKAKLIDMLEDDEDLQRRVERKKPNARVGPGLEETYHNVIDMTSPTRCVGGGGELDPMGAPAVGHHLMSGDVDHDDDGPLEHHVSIPRPTSVCSITLTSMRMSESDYSERLTWSDMTKTNFRHNEGAGKRGMTSRDVVNDVRQQRRVSSQQQAPGMGHQQESGQQQDVAAQQAAALEALMMYELFRKFNPPNLSELQSDPDTQPRFSYGLAVPQNEPCA</sequence>
<dbReference type="InterPro" id="IPR015526">
    <property type="entry name" value="Frizzled/SFRP"/>
</dbReference>
<dbReference type="Pfam" id="PF01534">
    <property type="entry name" value="Frizzled"/>
    <property type="match status" value="1"/>
</dbReference>
<reference evidence="9" key="1">
    <citation type="submission" date="2018-10" db="EMBL/GenBank/DDBJ databases">
        <title>Transcriptome assembly of Aceria tosichella (Wheat curl mite) Type 2.</title>
        <authorList>
            <person name="Scully E.D."/>
            <person name="Geib S.M."/>
            <person name="Palmer N.A."/>
            <person name="Gupta A.K."/>
            <person name="Sarath G."/>
            <person name="Tatineni S."/>
        </authorList>
    </citation>
    <scope>NUCLEOTIDE SEQUENCE</scope>
    <source>
        <strain evidence="9">LincolnNE</strain>
    </source>
</reference>
<feature type="transmembrane region" description="Helical" evidence="6">
    <location>
        <begin position="438"/>
        <end position="458"/>
    </location>
</feature>
<feature type="compositionally biased region" description="Low complexity" evidence="5">
    <location>
        <begin position="740"/>
        <end position="750"/>
    </location>
</feature>
<keyword evidence="1" id="KW-0217">Developmental protein</keyword>
<evidence type="ECO:0000259" key="8">
    <source>
        <dbReference type="PROSITE" id="PS50038"/>
    </source>
</evidence>
<evidence type="ECO:0000256" key="2">
    <source>
        <dbReference type="ARBA" id="ARBA00023157"/>
    </source>
</evidence>
<evidence type="ECO:0000256" key="5">
    <source>
        <dbReference type="SAM" id="MobiDB-lite"/>
    </source>
</evidence>
<feature type="region of interest" description="Disordered" evidence="5">
    <location>
        <begin position="771"/>
        <end position="800"/>
    </location>
</feature>
<evidence type="ECO:0000256" key="1">
    <source>
        <dbReference type="ARBA" id="ARBA00022473"/>
    </source>
</evidence>
<dbReference type="EMBL" id="GGYP01002274">
    <property type="protein sequence ID" value="MDE47045.1"/>
    <property type="molecule type" value="Transcribed_RNA"/>
</dbReference>
<organism evidence="9">
    <name type="scientific">Aceria tosichella</name>
    <name type="common">wheat curl mite</name>
    <dbReference type="NCBI Taxonomy" id="561515"/>
    <lineage>
        <taxon>Eukaryota</taxon>
        <taxon>Metazoa</taxon>
        <taxon>Ecdysozoa</taxon>
        <taxon>Arthropoda</taxon>
        <taxon>Chelicerata</taxon>
        <taxon>Arachnida</taxon>
        <taxon>Acari</taxon>
        <taxon>Acariformes</taxon>
        <taxon>Trombidiformes</taxon>
        <taxon>Prostigmata</taxon>
        <taxon>Eupodina</taxon>
        <taxon>Eriophyoidea</taxon>
        <taxon>Eriophyidae</taxon>
        <taxon>Eriophyinae</taxon>
        <taxon>Aceriini</taxon>
        <taxon>Aceria</taxon>
    </lineage>
</organism>
<proteinExistence type="predicted"/>
<dbReference type="InterPro" id="IPR036790">
    <property type="entry name" value="Frizzled_dom_sf"/>
</dbReference>
<feature type="chain" id="PRO_5026128896" evidence="7">
    <location>
        <begin position="24"/>
        <end position="800"/>
    </location>
</feature>
<evidence type="ECO:0000256" key="4">
    <source>
        <dbReference type="PROSITE-ProRule" id="PRU00090"/>
    </source>
</evidence>
<keyword evidence="6" id="KW-0472">Membrane</keyword>
<evidence type="ECO:0000313" key="9">
    <source>
        <dbReference type="EMBL" id="MDE47045.1"/>
    </source>
</evidence>
<protein>
    <submittedName>
        <fullName evidence="9">Smoothened</fullName>
    </submittedName>
</protein>
<dbReference type="AlphaFoldDB" id="A0A6G1S968"/>
<dbReference type="InterPro" id="IPR000539">
    <property type="entry name" value="Frizzled/Smoothened_7TM"/>
</dbReference>
<name>A0A6G1S968_9ACAR</name>
<comment type="caution">
    <text evidence="4">Lacks conserved residue(s) required for the propagation of feature annotation.</text>
</comment>
<evidence type="ECO:0000256" key="7">
    <source>
        <dbReference type="SAM" id="SignalP"/>
    </source>
</evidence>
<evidence type="ECO:0000256" key="3">
    <source>
        <dbReference type="ARBA" id="ARBA00023170"/>
    </source>
</evidence>